<gene>
    <name evidence="1" type="ORF">K0M31_002181</name>
</gene>
<sequence length="66" mass="7444">MLKGSKARGINEKSFARVAERRYLVDAFHVVAARPKRIGQAEYLSDVLYVRSPRWNSGPGGKRVVK</sequence>
<comment type="caution">
    <text evidence="1">The sequence shown here is derived from an EMBL/GenBank/DDBJ whole genome shotgun (WGS) entry which is preliminary data.</text>
</comment>
<dbReference type="EMBL" id="JAHYIQ010000001">
    <property type="protein sequence ID" value="KAK1137684.1"/>
    <property type="molecule type" value="Genomic_DNA"/>
</dbReference>
<accession>A0AA40GH90</accession>
<dbReference type="Proteomes" id="UP001177670">
    <property type="component" value="Unassembled WGS sequence"/>
</dbReference>
<dbReference type="AlphaFoldDB" id="A0AA40GH90"/>
<organism evidence="1 2">
    <name type="scientific">Melipona bicolor</name>
    <dbReference type="NCBI Taxonomy" id="60889"/>
    <lineage>
        <taxon>Eukaryota</taxon>
        <taxon>Metazoa</taxon>
        <taxon>Ecdysozoa</taxon>
        <taxon>Arthropoda</taxon>
        <taxon>Hexapoda</taxon>
        <taxon>Insecta</taxon>
        <taxon>Pterygota</taxon>
        <taxon>Neoptera</taxon>
        <taxon>Endopterygota</taxon>
        <taxon>Hymenoptera</taxon>
        <taxon>Apocrita</taxon>
        <taxon>Aculeata</taxon>
        <taxon>Apoidea</taxon>
        <taxon>Anthophila</taxon>
        <taxon>Apidae</taxon>
        <taxon>Melipona</taxon>
    </lineage>
</organism>
<keyword evidence="2" id="KW-1185">Reference proteome</keyword>
<evidence type="ECO:0000313" key="1">
    <source>
        <dbReference type="EMBL" id="KAK1137684.1"/>
    </source>
</evidence>
<feature type="non-terminal residue" evidence="1">
    <location>
        <position position="66"/>
    </location>
</feature>
<proteinExistence type="predicted"/>
<reference evidence="1" key="1">
    <citation type="submission" date="2021-10" db="EMBL/GenBank/DDBJ databases">
        <title>Melipona bicolor Genome sequencing and assembly.</title>
        <authorList>
            <person name="Araujo N.S."/>
            <person name="Arias M.C."/>
        </authorList>
    </citation>
    <scope>NUCLEOTIDE SEQUENCE</scope>
    <source>
        <strain evidence="1">USP_2M_L1-L4_2017</strain>
        <tissue evidence="1">Whole body</tissue>
    </source>
</reference>
<protein>
    <submittedName>
        <fullName evidence="1">Uncharacterized protein</fullName>
    </submittedName>
</protein>
<name>A0AA40GH90_9HYME</name>
<evidence type="ECO:0000313" key="2">
    <source>
        <dbReference type="Proteomes" id="UP001177670"/>
    </source>
</evidence>